<evidence type="ECO:0000256" key="1">
    <source>
        <dbReference type="SAM" id="MobiDB-lite"/>
    </source>
</evidence>
<evidence type="ECO:0000256" key="2">
    <source>
        <dbReference type="SAM" id="Phobius"/>
    </source>
</evidence>
<feature type="compositionally biased region" description="Polar residues" evidence="1">
    <location>
        <begin position="188"/>
        <end position="197"/>
    </location>
</feature>
<feature type="compositionally biased region" description="Gly residues" evidence="1">
    <location>
        <begin position="559"/>
        <end position="594"/>
    </location>
</feature>
<feature type="compositionally biased region" description="Low complexity" evidence="1">
    <location>
        <begin position="985"/>
        <end position="994"/>
    </location>
</feature>
<evidence type="ECO:0000313" key="4">
    <source>
        <dbReference type="EMBL" id="KIZ06191.1"/>
    </source>
</evidence>
<feature type="compositionally biased region" description="Gly residues" evidence="1">
    <location>
        <begin position="995"/>
        <end position="1010"/>
    </location>
</feature>
<feature type="region of interest" description="Disordered" evidence="1">
    <location>
        <begin position="976"/>
        <end position="1016"/>
    </location>
</feature>
<feature type="compositionally biased region" description="Gly residues" evidence="1">
    <location>
        <begin position="219"/>
        <end position="228"/>
    </location>
</feature>
<feature type="chain" id="PRO_5002248795" evidence="3">
    <location>
        <begin position="22"/>
        <end position="1706"/>
    </location>
</feature>
<feature type="region of interest" description="Disordered" evidence="1">
    <location>
        <begin position="26"/>
        <end position="253"/>
    </location>
</feature>
<feature type="compositionally biased region" description="Low complexity" evidence="1">
    <location>
        <begin position="58"/>
        <end position="76"/>
    </location>
</feature>
<keyword evidence="2" id="KW-1133">Transmembrane helix</keyword>
<dbReference type="OrthoDB" id="547678at2759"/>
<keyword evidence="3" id="KW-0732">Signal</keyword>
<sequence>MRPSAALLVFLIAAWTVNIAASPAAAAGATPAGAAPGPGAPRRSRTLLQSTWPRAVTDDPSSADDGSSDASYYDDPTSSGARGAPTSASSASDPTSSLRQPSSPSPSPVSSFSPASRGADSSSTDDSLSDKTLGPSDPSSDARPSAAGSDNGSEDSSPAPDSPAWAAAASQPPAATRAADSLPPFSGDISTASQRSPPSFRGAAPAAPTRRAPPLTSGDDGGGGGSSGSGPDSDPDPSSSTDNNPAPEADESAPENWKLITGQGSGQWCSVNPMTDPYPAYCAPGLVCYPTTYLAPDVSGPAADADQTQERIGVCVAPVPGLWMPSRLPQQWPVPVAYFPLSEGAVAEYPLPFSGVATHRASAVPDGRFGSALSCNASLQSFVAIKPAIDYAKDGSFAINVWIKPSSQLLVAMTRDGAAAAAATLAYVLSHAPAGGAGGAPTANSLALMLPRPGHTRFGVARGVLRDGNDAGDGGGADDGAHMLTLSTIPAALSGRRPQRGFRLFVDGRLRAELSGSASGDDDGTTNGSDGGAAAGSDAQAGGADSPSADGAGADANGSSGGRSGGAGAGGRGAGGRNGGGRRLTQQGGAGEQGDNGTAIANDNSTVSAAGGPGDTPRRPGRPRPVPVTGGDPMDLSSGHLVLCGRSDRDPQRFYSGLISNLALFDEPLTGNQVAALYADYMRQAVMYPAGIAGALARPVPRCGPADALVLHQPHRASLKLQIRTVTGLPCLLPVSYAGAITYDCISLGGPPSCPTARSGGVWAECAAPGGAAAGGGGSADATASDGSGAASGYPSPSAGGRGSSASSAAAGYPSGLAWSAAEGAVPAGLASSAVAGGGGAGDEPPLQRLTLSGQICYSDCLMLRGREVCSAVAGADAAGAGGGAVPGSAVIIPGTIQECAPAVQVPPALTQCGAAAAAATAAYRRCVVMNGVELCLLGARVGGQAAAGASAVAGGAADGSPLLWVRCPVAGGKRLATPADDEGPSSMSSSSDGSSGGGRGESDGGGGGSDSSCDFPFSSGGLARSDCVEAPGDSPGGDARCAASISLQDGDGDPTTSLLRLVRAGPPSLVCSDPFDPDAAGGNARARALAGPGAASYSPPSGPSAYMSGVARPPSRAARRYGLDRSPCLPLAASPRTGAAVGVVSASAADGGSGADAGAGGYVADGGLERCVLDPESADFECTVEVGRQPQKCAPLSRQTLTGAQCMFPAFHDGASRDDCVWLLGLDACRTESGVWEPCADDHLTTWQVLPRDGALAKRYTVNAEPCVRPFTFQDTTYWGCLPVNTTTTLTIAAFPADQGSGGGAQPAPLLTATASALGAAPSALFAAGGGGAAAAPPLALAAAAGGAGVCLTGAGEFGFCAPLLQPLPEDPSEDGEGGTPSNRTIRRTLGGTPCNLPFAVGGALFWDCTTLPTSDNATAQYCRIADGSFAQCADGGPADGSPLVTAGGAGGRNASLPDDVAAQLLASGLIGALGGGNLSAALKAAQQTQQAPGGGPSRAVALGVGIALGLGGGLLIAAAAAAVALRRGALYRLRSRRFQDATLDSEPHGGGGGGGSGAAQGGSAGGGTAAAPRWRVARAMKGVVLGWGARDGLMARGGAGSTSQVDGIKKSKLLSSGGIELRSGSSAAASEALAAASAAMGLPAAAAPGGDGKRTNDDAGSARGPAAGGAQAAAGPPPAGGTGGRREQKAKLLGSDVPRSDELV</sequence>
<feature type="compositionally biased region" description="Low complexity" evidence="1">
    <location>
        <begin position="134"/>
        <end position="180"/>
    </location>
</feature>
<feature type="region of interest" description="Disordered" evidence="1">
    <location>
        <begin position="1544"/>
        <end position="1572"/>
    </location>
</feature>
<feature type="compositionally biased region" description="Low complexity" evidence="1">
    <location>
        <begin position="26"/>
        <end position="41"/>
    </location>
</feature>
<gene>
    <name evidence="4" type="ORF">MNEG_1769</name>
</gene>
<feature type="compositionally biased region" description="Low complexity" evidence="1">
    <location>
        <begin position="84"/>
        <end position="126"/>
    </location>
</feature>
<feature type="compositionally biased region" description="Low complexity" evidence="1">
    <location>
        <begin position="229"/>
        <end position="240"/>
    </location>
</feature>
<feature type="transmembrane region" description="Helical" evidence="2">
    <location>
        <begin position="1501"/>
        <end position="1527"/>
    </location>
</feature>
<feature type="region of interest" description="Disordered" evidence="1">
    <location>
        <begin position="1647"/>
        <end position="1706"/>
    </location>
</feature>
<evidence type="ECO:0000313" key="5">
    <source>
        <dbReference type="Proteomes" id="UP000054498"/>
    </source>
</evidence>
<feature type="compositionally biased region" description="Low complexity" evidence="1">
    <location>
        <begin position="780"/>
        <end position="801"/>
    </location>
</feature>
<feature type="compositionally biased region" description="Low complexity" evidence="1">
    <location>
        <begin position="1091"/>
        <end position="1110"/>
    </location>
</feature>
<feature type="compositionally biased region" description="Polar residues" evidence="1">
    <location>
        <begin position="595"/>
        <end position="608"/>
    </location>
</feature>
<keyword evidence="2" id="KW-0472">Membrane</keyword>
<feature type="signal peptide" evidence="3">
    <location>
        <begin position="1"/>
        <end position="21"/>
    </location>
</feature>
<organism evidence="4 5">
    <name type="scientific">Monoraphidium neglectum</name>
    <dbReference type="NCBI Taxonomy" id="145388"/>
    <lineage>
        <taxon>Eukaryota</taxon>
        <taxon>Viridiplantae</taxon>
        <taxon>Chlorophyta</taxon>
        <taxon>core chlorophytes</taxon>
        <taxon>Chlorophyceae</taxon>
        <taxon>CS clade</taxon>
        <taxon>Sphaeropleales</taxon>
        <taxon>Selenastraceae</taxon>
        <taxon>Monoraphidium</taxon>
    </lineage>
</organism>
<feature type="compositionally biased region" description="Low complexity" evidence="1">
    <location>
        <begin position="203"/>
        <end position="218"/>
    </location>
</feature>
<proteinExistence type="predicted"/>
<feature type="compositionally biased region" description="Low complexity" evidence="1">
    <location>
        <begin position="535"/>
        <end position="558"/>
    </location>
</feature>
<feature type="compositionally biased region" description="Low complexity" evidence="1">
    <location>
        <begin position="1661"/>
        <end position="1676"/>
    </location>
</feature>
<name>A0A0D2NP45_9CHLO</name>
<feature type="region of interest" description="Disordered" evidence="1">
    <location>
        <begin position="514"/>
        <end position="636"/>
    </location>
</feature>
<feature type="region of interest" description="Disordered" evidence="1">
    <location>
        <begin position="777"/>
        <end position="801"/>
    </location>
</feature>
<dbReference type="GeneID" id="25734647"/>
<feature type="region of interest" description="Disordered" evidence="1">
    <location>
        <begin position="1091"/>
        <end position="1112"/>
    </location>
</feature>
<evidence type="ECO:0000256" key="3">
    <source>
        <dbReference type="SAM" id="SignalP"/>
    </source>
</evidence>
<dbReference type="RefSeq" id="XP_013905210.1">
    <property type="nucleotide sequence ID" value="XM_014049756.1"/>
</dbReference>
<feature type="compositionally biased region" description="Gly residues" evidence="1">
    <location>
        <begin position="1550"/>
        <end position="1570"/>
    </location>
</feature>
<keyword evidence="5" id="KW-1185">Reference proteome</keyword>
<dbReference type="EMBL" id="KK100403">
    <property type="protein sequence ID" value="KIZ06191.1"/>
    <property type="molecule type" value="Genomic_DNA"/>
</dbReference>
<dbReference type="Proteomes" id="UP000054498">
    <property type="component" value="Unassembled WGS sequence"/>
</dbReference>
<protein>
    <submittedName>
        <fullName evidence="4">Uncharacterized protein</fullName>
    </submittedName>
</protein>
<accession>A0A0D2NP45</accession>
<reference evidence="4 5" key="1">
    <citation type="journal article" date="2013" name="BMC Genomics">
        <title>Reconstruction of the lipid metabolism for the microalga Monoraphidium neglectum from its genome sequence reveals characteristics suitable for biofuel production.</title>
        <authorList>
            <person name="Bogen C."/>
            <person name="Al-Dilaimi A."/>
            <person name="Albersmeier A."/>
            <person name="Wichmann J."/>
            <person name="Grundmann M."/>
            <person name="Rupp O."/>
            <person name="Lauersen K.J."/>
            <person name="Blifernez-Klassen O."/>
            <person name="Kalinowski J."/>
            <person name="Goesmann A."/>
            <person name="Mussgnug J.H."/>
            <person name="Kruse O."/>
        </authorList>
    </citation>
    <scope>NUCLEOTIDE SEQUENCE [LARGE SCALE GENOMIC DNA]</scope>
    <source>
        <strain evidence="4 5">SAG 48.87</strain>
    </source>
</reference>
<keyword evidence="2" id="KW-0812">Transmembrane</keyword>
<dbReference type="KEGG" id="mng:MNEG_1769"/>